<name>A0A143BHK3_9BACT</name>
<protein>
    <submittedName>
        <fullName evidence="1">Uncharacterized protein</fullName>
    </submittedName>
</protein>
<dbReference type="RefSeq" id="WP_026849384.1">
    <property type="nucleotide sequence ID" value="NZ_CP011454.1"/>
</dbReference>
<sequence length="71" mass="7978">MQPTTAQYDLLERAIIDGARITVMRRGTEYAVIPERLRVESGREVIVARHPSTGARLELVIAEIDSMEAVR</sequence>
<dbReference type="eggNOG" id="ENOG502ZGZI">
    <property type="taxonomic scope" value="Bacteria"/>
</dbReference>
<reference evidence="1 2" key="1">
    <citation type="journal article" date="2014" name="Proc. Natl. Acad. Sci. U.S.A.">
        <title>Functional type 2 photosynthetic reaction centers found in the rare bacterial phylum Gemmatimonadetes.</title>
        <authorList>
            <person name="Zeng Y."/>
            <person name="Feng F."/>
            <person name="Medova H."/>
            <person name="Dean J."/>
            <person name="Koblizek M."/>
        </authorList>
    </citation>
    <scope>NUCLEOTIDE SEQUENCE [LARGE SCALE GENOMIC DNA]</scope>
    <source>
        <strain evidence="1 2">AP64</strain>
    </source>
</reference>
<reference evidence="1 2" key="2">
    <citation type="journal article" date="2016" name="Environ. Microbiol. Rep.">
        <title>Metagenomic evidence for the presence of phototrophic Gemmatimonadetes bacteria in diverse environments.</title>
        <authorList>
            <person name="Zeng Y."/>
            <person name="Baumbach J."/>
            <person name="Barbosa E.G."/>
            <person name="Azevedo V."/>
            <person name="Zhang C."/>
            <person name="Koblizek M."/>
        </authorList>
    </citation>
    <scope>NUCLEOTIDE SEQUENCE [LARGE SCALE GENOMIC DNA]</scope>
    <source>
        <strain evidence="1 2">AP64</strain>
    </source>
</reference>
<dbReference type="AlphaFoldDB" id="A0A143BHK3"/>
<keyword evidence="2" id="KW-1185">Reference proteome</keyword>
<dbReference type="OrthoDB" id="9937070at2"/>
<dbReference type="KEGG" id="gph:GEMMAAP_03075"/>
<evidence type="ECO:0000313" key="1">
    <source>
        <dbReference type="EMBL" id="AMW04095.1"/>
    </source>
</evidence>
<accession>A0A143BHK3</accession>
<proteinExistence type="predicted"/>
<evidence type="ECO:0000313" key="2">
    <source>
        <dbReference type="Proteomes" id="UP000076404"/>
    </source>
</evidence>
<organism evidence="1 2">
    <name type="scientific">Gemmatimonas phototrophica</name>
    <dbReference type="NCBI Taxonomy" id="1379270"/>
    <lineage>
        <taxon>Bacteria</taxon>
        <taxon>Pseudomonadati</taxon>
        <taxon>Gemmatimonadota</taxon>
        <taxon>Gemmatimonadia</taxon>
        <taxon>Gemmatimonadales</taxon>
        <taxon>Gemmatimonadaceae</taxon>
        <taxon>Gemmatimonas</taxon>
    </lineage>
</organism>
<dbReference type="STRING" id="1379270.GEMMAAP_03075"/>
<dbReference type="Proteomes" id="UP000076404">
    <property type="component" value="Chromosome"/>
</dbReference>
<dbReference type="EMBL" id="CP011454">
    <property type="protein sequence ID" value="AMW04095.1"/>
    <property type="molecule type" value="Genomic_DNA"/>
</dbReference>
<gene>
    <name evidence="1" type="ORF">GEMMAAP_03075</name>
</gene>